<sequence>MRAELDRADMLPAGRASASRANAGSVAVAVRHYVAGGREHGGGIGRLVGYVVDAAAASGVQHAVTDTRGPRWFAPVSVMRLVLAIVAMTSDRVQAPGRIHHIHVAGRGSTRRKLLLAAAARALGCRHILHLHDYDYADDFASRPPALQSSIRRMFQGADRVIALGLRDEKTLAGLIGVDAARLTILRNCVPDPGDTVRDRGRQPVILFLGRLGTRKGVPELLQALASPVMARLQWRAVIAGDGPVDEYRHRAAALGLAKRTSFPGWLGVEATRALCREAAILVLPSRAEGLAMAVIEGMAHGLAVVTTRVGAHEEAVSDGETGLFVPVGDPEALAEALALLVRDEALRTRLGEAARRKFLADFSIQSYLSSLECLYETVKHR</sequence>
<feature type="domain" description="Glycosyltransferase subfamily 4-like N-terminal" evidence="5">
    <location>
        <begin position="49"/>
        <end position="188"/>
    </location>
</feature>
<dbReference type="PANTHER" id="PTHR12526:SF640">
    <property type="entry name" value="COLANIC ACID BIOSYNTHESIS GLYCOSYLTRANSFERASE WCAL-RELATED"/>
    <property type="match status" value="1"/>
</dbReference>
<organism evidence="6 7">
    <name type="scientific">Kaistia geumhonensis</name>
    <dbReference type="NCBI Taxonomy" id="410839"/>
    <lineage>
        <taxon>Bacteria</taxon>
        <taxon>Pseudomonadati</taxon>
        <taxon>Pseudomonadota</taxon>
        <taxon>Alphaproteobacteria</taxon>
        <taxon>Hyphomicrobiales</taxon>
        <taxon>Kaistiaceae</taxon>
        <taxon>Kaistia</taxon>
    </lineage>
</organism>
<reference evidence="6 7" key="1">
    <citation type="submission" date="2023-07" db="EMBL/GenBank/DDBJ databases">
        <title>Genomic Encyclopedia of Type Strains, Phase IV (KMG-IV): sequencing the most valuable type-strain genomes for metagenomic binning, comparative biology and taxonomic classification.</title>
        <authorList>
            <person name="Goeker M."/>
        </authorList>
    </citation>
    <scope>NUCLEOTIDE SEQUENCE [LARGE SCALE GENOMIC DNA]</scope>
    <source>
        <strain evidence="6 7">B1-1</strain>
    </source>
</reference>
<dbReference type="SUPFAM" id="SSF53756">
    <property type="entry name" value="UDP-Glycosyltransferase/glycogen phosphorylase"/>
    <property type="match status" value="1"/>
</dbReference>
<dbReference type="Pfam" id="PF00534">
    <property type="entry name" value="Glycos_transf_1"/>
    <property type="match status" value="1"/>
</dbReference>
<feature type="domain" description="Glycosyl transferase family 1" evidence="4">
    <location>
        <begin position="201"/>
        <end position="357"/>
    </location>
</feature>
<keyword evidence="7" id="KW-1185">Reference proteome</keyword>
<comment type="caution">
    <text evidence="6">The sequence shown here is derived from an EMBL/GenBank/DDBJ whole genome shotgun (WGS) entry which is preliminary data.</text>
</comment>
<gene>
    <name evidence="6" type="ORF">QO015_003193</name>
</gene>
<keyword evidence="2" id="KW-0328">Glycosyltransferase</keyword>
<evidence type="ECO:0000313" key="7">
    <source>
        <dbReference type="Proteomes" id="UP001223743"/>
    </source>
</evidence>
<keyword evidence="3" id="KW-0808">Transferase</keyword>
<name>A0ABU0M9D8_9HYPH</name>
<dbReference type="InterPro" id="IPR028098">
    <property type="entry name" value="Glyco_trans_4-like_N"/>
</dbReference>
<dbReference type="Proteomes" id="UP001223743">
    <property type="component" value="Unassembled WGS sequence"/>
</dbReference>
<evidence type="ECO:0000259" key="4">
    <source>
        <dbReference type="Pfam" id="PF00534"/>
    </source>
</evidence>
<evidence type="ECO:0000259" key="5">
    <source>
        <dbReference type="Pfam" id="PF13579"/>
    </source>
</evidence>
<evidence type="ECO:0000256" key="3">
    <source>
        <dbReference type="ARBA" id="ARBA00022679"/>
    </source>
</evidence>
<protein>
    <submittedName>
        <fullName evidence="6">Glycosyltransferase involved in cell wall biosynthesis</fullName>
    </submittedName>
</protein>
<comment type="similarity">
    <text evidence="1">Belongs to the glycosyltransferase group 1 family. Glycosyltransferase 4 subfamily.</text>
</comment>
<dbReference type="CDD" id="cd03801">
    <property type="entry name" value="GT4_PimA-like"/>
    <property type="match status" value="1"/>
</dbReference>
<dbReference type="Gene3D" id="3.40.50.2000">
    <property type="entry name" value="Glycogen Phosphorylase B"/>
    <property type="match status" value="2"/>
</dbReference>
<dbReference type="Pfam" id="PF13579">
    <property type="entry name" value="Glyco_trans_4_4"/>
    <property type="match status" value="1"/>
</dbReference>
<accession>A0ABU0M9D8</accession>
<evidence type="ECO:0000313" key="6">
    <source>
        <dbReference type="EMBL" id="MDQ0517580.1"/>
    </source>
</evidence>
<evidence type="ECO:0000256" key="1">
    <source>
        <dbReference type="ARBA" id="ARBA00009481"/>
    </source>
</evidence>
<proteinExistence type="inferred from homology"/>
<dbReference type="EMBL" id="JAUSWJ010000001">
    <property type="protein sequence ID" value="MDQ0517580.1"/>
    <property type="molecule type" value="Genomic_DNA"/>
</dbReference>
<dbReference type="InterPro" id="IPR001296">
    <property type="entry name" value="Glyco_trans_1"/>
</dbReference>
<dbReference type="PANTHER" id="PTHR12526">
    <property type="entry name" value="GLYCOSYLTRANSFERASE"/>
    <property type="match status" value="1"/>
</dbReference>
<evidence type="ECO:0000256" key="2">
    <source>
        <dbReference type="ARBA" id="ARBA00022676"/>
    </source>
</evidence>